<protein>
    <submittedName>
        <fullName evidence="1">Uncharacterized protein</fullName>
    </submittedName>
</protein>
<dbReference type="AlphaFoldDB" id="A0A2P9HFX4"/>
<sequence>MFRLSECVGAVAPGLIKAGIALRLCNLQGGAAKFDRCARTKHKTAEIIALLPVNY</sequence>
<dbReference type="EMBL" id="OOFM01000004">
    <property type="protein sequence ID" value="SPL63005.1"/>
    <property type="molecule type" value="Genomic_DNA"/>
</dbReference>
<reference evidence="2" key="1">
    <citation type="submission" date="2017-12" db="EMBL/GenBank/DDBJ databases">
        <authorList>
            <person name="Diaz M."/>
        </authorList>
    </citation>
    <scope>NUCLEOTIDE SEQUENCE [LARGE SCALE GENOMIC DNA]</scope>
    <source>
        <strain evidence="2">FI11154</strain>
    </source>
</reference>
<organism evidence="1 2">
    <name type="scientific">Ochrobactrum soli</name>
    <dbReference type="NCBI Taxonomy" id="2448455"/>
    <lineage>
        <taxon>Bacteria</taxon>
        <taxon>Pseudomonadati</taxon>
        <taxon>Pseudomonadota</taxon>
        <taxon>Alphaproteobacteria</taxon>
        <taxon>Hyphomicrobiales</taxon>
        <taxon>Brucellaceae</taxon>
        <taxon>Brucella/Ochrobactrum group</taxon>
        <taxon>Ochrobactrum</taxon>
    </lineage>
</organism>
<evidence type="ECO:0000313" key="2">
    <source>
        <dbReference type="Proteomes" id="UP000246073"/>
    </source>
</evidence>
<name>A0A2P9HFX4_9HYPH</name>
<evidence type="ECO:0000313" key="1">
    <source>
        <dbReference type="EMBL" id="SPL63005.1"/>
    </source>
</evidence>
<accession>A0A2P9HFX4</accession>
<gene>
    <name evidence="1" type="ORF">OHAE_2937</name>
</gene>
<dbReference type="Proteomes" id="UP000246073">
    <property type="component" value="Unassembled WGS sequence"/>
</dbReference>
<proteinExistence type="predicted"/>